<feature type="region of interest" description="Disordered" evidence="1">
    <location>
        <begin position="1"/>
        <end position="45"/>
    </location>
</feature>
<accession>A0AAV3QVC1</accession>
<dbReference type="Proteomes" id="UP001454036">
    <property type="component" value="Unassembled WGS sequence"/>
</dbReference>
<dbReference type="AlphaFoldDB" id="A0AAV3QVC1"/>
<evidence type="ECO:0000313" key="2">
    <source>
        <dbReference type="EMBL" id="GAA0166578.1"/>
    </source>
</evidence>
<evidence type="ECO:0000256" key="1">
    <source>
        <dbReference type="SAM" id="MobiDB-lite"/>
    </source>
</evidence>
<comment type="caution">
    <text evidence="2">The sequence shown here is derived from an EMBL/GenBank/DDBJ whole genome shotgun (WGS) entry which is preliminary data.</text>
</comment>
<organism evidence="2 3">
    <name type="scientific">Lithospermum erythrorhizon</name>
    <name type="common">Purple gromwell</name>
    <name type="synonym">Lithospermum officinale var. erythrorhizon</name>
    <dbReference type="NCBI Taxonomy" id="34254"/>
    <lineage>
        <taxon>Eukaryota</taxon>
        <taxon>Viridiplantae</taxon>
        <taxon>Streptophyta</taxon>
        <taxon>Embryophyta</taxon>
        <taxon>Tracheophyta</taxon>
        <taxon>Spermatophyta</taxon>
        <taxon>Magnoliopsida</taxon>
        <taxon>eudicotyledons</taxon>
        <taxon>Gunneridae</taxon>
        <taxon>Pentapetalae</taxon>
        <taxon>asterids</taxon>
        <taxon>lamiids</taxon>
        <taxon>Boraginales</taxon>
        <taxon>Boraginaceae</taxon>
        <taxon>Boraginoideae</taxon>
        <taxon>Lithospermeae</taxon>
        <taxon>Lithospermum</taxon>
    </lineage>
</organism>
<sequence length="113" mass="12638">MELSIAANKGERSTVPVAAPSKAKYEPAPSQIKGQSDEQESSLSRFNIEEEDEGILDRVAFLAKQARQGPHHWAVIKERMALEYENQQHPIIAKGLRSQEPKDDIPDRATFLA</sequence>
<proteinExistence type="predicted"/>
<name>A0AAV3QVC1_LITER</name>
<dbReference type="EMBL" id="BAABME010005776">
    <property type="protein sequence ID" value="GAA0166578.1"/>
    <property type="molecule type" value="Genomic_DNA"/>
</dbReference>
<reference evidence="2 3" key="1">
    <citation type="submission" date="2024-01" db="EMBL/GenBank/DDBJ databases">
        <title>The complete chloroplast genome sequence of Lithospermum erythrorhizon: insights into the phylogenetic relationship among Boraginaceae species and the maternal lineages of purple gromwells.</title>
        <authorList>
            <person name="Okada T."/>
            <person name="Watanabe K."/>
        </authorList>
    </citation>
    <scope>NUCLEOTIDE SEQUENCE [LARGE SCALE GENOMIC DNA]</scope>
</reference>
<keyword evidence="3" id="KW-1185">Reference proteome</keyword>
<evidence type="ECO:0000313" key="3">
    <source>
        <dbReference type="Proteomes" id="UP001454036"/>
    </source>
</evidence>
<gene>
    <name evidence="2" type="ORF">LIER_21702</name>
</gene>
<protein>
    <submittedName>
        <fullName evidence="2">Uncharacterized protein</fullName>
    </submittedName>
</protein>